<dbReference type="Proteomes" id="UP000590749">
    <property type="component" value="Unassembled WGS sequence"/>
</dbReference>
<dbReference type="PROSITE" id="PS51257">
    <property type="entry name" value="PROKAR_LIPOPROTEIN"/>
    <property type="match status" value="1"/>
</dbReference>
<dbReference type="InterPro" id="IPR015915">
    <property type="entry name" value="Kelch-typ_b-propeller"/>
</dbReference>
<sequence length="382" mass="39335">MRRTGMAVVIVGLCGLLAGCAENAGPVVAEAVPPMAAEGRTGWTALPKSPLSPREAVLGLWTGREVLLIGGSDAAPCPPSASCVGDPTPLTDGAAYDPATTRWRKIADSPVPLTGGEGAVIDGTAYVLPPDGGGLLAYRIDGDVWARLPVPFGGGYYLLAAGDRLVAYLGSEENGGGKDYIFDPRTATWSALPADPLNPAFDRAMAWSGSELVLFDHEAVPNPGSEKPTLTRAATLDLAAGSWRRLPDSEILGTGPWLAAGGELVSPILDSADGGEVNGWGRSYPYGGSVTPATGSWSDLPKPPVGDTGSAGARTDDTAVYFGSEGVVLDTTTGTWQRIPTIPGGDVTHRTVVAAGVRMLVFGGASWDATPTVVDDAWIWTP</sequence>
<evidence type="ECO:0000313" key="2">
    <source>
        <dbReference type="EMBL" id="MBB3095988.1"/>
    </source>
</evidence>
<protein>
    <submittedName>
        <fullName evidence="2">N-acetylneuraminic acid mutarotase</fullName>
    </submittedName>
</protein>
<proteinExistence type="predicted"/>
<reference evidence="2 3" key="1">
    <citation type="submission" date="2020-08" db="EMBL/GenBank/DDBJ databases">
        <title>Genomic Encyclopedia of Type Strains, Phase III (KMG-III): the genomes of soil and plant-associated and newly described type strains.</title>
        <authorList>
            <person name="Whitman W."/>
        </authorList>
    </citation>
    <scope>NUCLEOTIDE SEQUENCE [LARGE SCALE GENOMIC DNA]</scope>
    <source>
        <strain evidence="2 3">CECT 3287</strain>
    </source>
</reference>
<name>A0A7W5AGW6_9ACTN</name>
<dbReference type="Gene3D" id="2.120.10.80">
    <property type="entry name" value="Kelch-type beta propeller"/>
    <property type="match status" value="2"/>
</dbReference>
<dbReference type="SUPFAM" id="SSF50965">
    <property type="entry name" value="Galactose oxidase, central domain"/>
    <property type="match status" value="1"/>
</dbReference>
<feature type="chain" id="PRO_5038962985" evidence="1">
    <location>
        <begin position="25"/>
        <end position="382"/>
    </location>
</feature>
<evidence type="ECO:0000313" key="3">
    <source>
        <dbReference type="Proteomes" id="UP000590749"/>
    </source>
</evidence>
<dbReference type="SUPFAM" id="SSF117281">
    <property type="entry name" value="Kelch motif"/>
    <property type="match status" value="1"/>
</dbReference>
<feature type="signal peptide" evidence="1">
    <location>
        <begin position="1"/>
        <end position="24"/>
    </location>
</feature>
<accession>A0A7W5AGW6</accession>
<comment type="caution">
    <text evidence="2">The sequence shown here is derived from an EMBL/GenBank/DDBJ whole genome shotgun (WGS) entry which is preliminary data.</text>
</comment>
<organism evidence="2 3">
    <name type="scientific">Actinoplanes campanulatus</name>
    <dbReference type="NCBI Taxonomy" id="113559"/>
    <lineage>
        <taxon>Bacteria</taxon>
        <taxon>Bacillati</taxon>
        <taxon>Actinomycetota</taxon>
        <taxon>Actinomycetes</taxon>
        <taxon>Micromonosporales</taxon>
        <taxon>Micromonosporaceae</taxon>
        <taxon>Actinoplanes</taxon>
    </lineage>
</organism>
<dbReference type="AlphaFoldDB" id="A0A7W5AGW6"/>
<dbReference type="EMBL" id="JACHXF010000007">
    <property type="protein sequence ID" value="MBB3095988.1"/>
    <property type="molecule type" value="Genomic_DNA"/>
</dbReference>
<evidence type="ECO:0000256" key="1">
    <source>
        <dbReference type="SAM" id="SignalP"/>
    </source>
</evidence>
<dbReference type="RefSeq" id="WP_183221148.1">
    <property type="nucleotide sequence ID" value="NZ_BOME01000031.1"/>
</dbReference>
<dbReference type="InterPro" id="IPR011043">
    <property type="entry name" value="Gal_Oxase/kelch_b-propeller"/>
</dbReference>
<gene>
    <name evidence="2" type="ORF">FHR83_003658</name>
</gene>
<keyword evidence="3" id="KW-1185">Reference proteome</keyword>
<keyword evidence="1" id="KW-0732">Signal</keyword>